<name>A0A9K3D559_9EUKA</name>
<feature type="transmembrane region" description="Helical" evidence="2">
    <location>
        <begin position="116"/>
        <end position="137"/>
    </location>
</feature>
<proteinExistence type="predicted"/>
<organism evidence="3 4">
    <name type="scientific">Kipferlia bialata</name>
    <dbReference type="NCBI Taxonomy" id="797122"/>
    <lineage>
        <taxon>Eukaryota</taxon>
        <taxon>Metamonada</taxon>
        <taxon>Carpediemonas-like organisms</taxon>
        <taxon>Kipferlia</taxon>
    </lineage>
</organism>
<feature type="region of interest" description="Disordered" evidence="1">
    <location>
        <begin position="1"/>
        <end position="27"/>
    </location>
</feature>
<reference evidence="3 4" key="1">
    <citation type="journal article" date="2018" name="PLoS ONE">
        <title>The draft genome of Kipferlia bialata reveals reductive genome evolution in fornicate parasites.</title>
        <authorList>
            <person name="Tanifuji G."/>
            <person name="Takabayashi S."/>
            <person name="Kume K."/>
            <person name="Takagi M."/>
            <person name="Nakayama T."/>
            <person name="Kamikawa R."/>
            <person name="Inagaki Y."/>
            <person name="Hashimoto T."/>
        </authorList>
    </citation>
    <scope>NUCLEOTIDE SEQUENCE [LARGE SCALE GENOMIC DNA]</scope>
    <source>
        <strain evidence="3">NY0173</strain>
    </source>
</reference>
<sequence>MATSRSIDLPFVGNPGIETQKQPSTSPRMKAQARMAPAPTAGDVCCDVRVDVESEAESSAGDVMTLFAAPSLSDAHVDKALFLMRASGLYFTLAYMICIAIMLVFRVIVFRQYASMAHFVPLLLLDGICSLTGAWLYSSVGKAVEQTLGPLWIACITSVLSLIYCLCVAWLVPEEASFFPMGELACSMALMIFFLEAY</sequence>
<feature type="transmembrane region" description="Helical" evidence="2">
    <location>
        <begin position="149"/>
        <end position="172"/>
    </location>
</feature>
<accession>A0A9K3D559</accession>
<keyword evidence="2" id="KW-1133">Transmembrane helix</keyword>
<protein>
    <submittedName>
        <fullName evidence="3">Uncharacterized protein</fullName>
    </submittedName>
</protein>
<gene>
    <name evidence="3" type="ORF">KIPB_011607</name>
</gene>
<keyword evidence="4" id="KW-1185">Reference proteome</keyword>
<feature type="compositionally biased region" description="Polar residues" evidence="1">
    <location>
        <begin position="17"/>
        <end position="27"/>
    </location>
</feature>
<evidence type="ECO:0000256" key="2">
    <source>
        <dbReference type="SAM" id="Phobius"/>
    </source>
</evidence>
<evidence type="ECO:0000313" key="3">
    <source>
        <dbReference type="EMBL" id="GIQ89199.1"/>
    </source>
</evidence>
<feature type="transmembrane region" description="Helical" evidence="2">
    <location>
        <begin position="178"/>
        <end position="195"/>
    </location>
</feature>
<comment type="caution">
    <text evidence="3">The sequence shown here is derived from an EMBL/GenBank/DDBJ whole genome shotgun (WGS) entry which is preliminary data.</text>
</comment>
<keyword evidence="2" id="KW-0812">Transmembrane</keyword>
<evidence type="ECO:0000256" key="1">
    <source>
        <dbReference type="SAM" id="MobiDB-lite"/>
    </source>
</evidence>
<feature type="non-terminal residue" evidence="3">
    <location>
        <position position="1"/>
    </location>
</feature>
<evidence type="ECO:0000313" key="4">
    <source>
        <dbReference type="Proteomes" id="UP000265618"/>
    </source>
</evidence>
<dbReference type="AlphaFoldDB" id="A0A9K3D559"/>
<feature type="transmembrane region" description="Helical" evidence="2">
    <location>
        <begin position="89"/>
        <end position="110"/>
    </location>
</feature>
<dbReference type="EMBL" id="BDIP01004788">
    <property type="protein sequence ID" value="GIQ89199.1"/>
    <property type="molecule type" value="Genomic_DNA"/>
</dbReference>
<keyword evidence="2" id="KW-0472">Membrane</keyword>
<dbReference type="Proteomes" id="UP000265618">
    <property type="component" value="Unassembled WGS sequence"/>
</dbReference>